<gene>
    <name evidence="1" type="ORF">K488DRAFT_87793</name>
</gene>
<protein>
    <submittedName>
        <fullName evidence="1">Uncharacterized protein</fullName>
    </submittedName>
</protein>
<evidence type="ECO:0000313" key="2">
    <source>
        <dbReference type="Proteomes" id="UP000814128"/>
    </source>
</evidence>
<dbReference type="Proteomes" id="UP000814128">
    <property type="component" value="Unassembled WGS sequence"/>
</dbReference>
<keyword evidence="2" id="KW-1185">Reference proteome</keyword>
<comment type="caution">
    <text evidence="1">The sequence shown here is derived from an EMBL/GenBank/DDBJ whole genome shotgun (WGS) entry which is preliminary data.</text>
</comment>
<reference evidence="1" key="2">
    <citation type="journal article" date="2022" name="New Phytol.">
        <title>Evolutionary transition to the ectomycorrhizal habit in the genomes of a hyperdiverse lineage of mushroom-forming fungi.</title>
        <authorList>
            <person name="Looney B."/>
            <person name="Miyauchi S."/>
            <person name="Morin E."/>
            <person name="Drula E."/>
            <person name="Courty P.E."/>
            <person name="Kohler A."/>
            <person name="Kuo A."/>
            <person name="LaButti K."/>
            <person name="Pangilinan J."/>
            <person name="Lipzen A."/>
            <person name="Riley R."/>
            <person name="Andreopoulos W."/>
            <person name="He G."/>
            <person name="Johnson J."/>
            <person name="Nolan M."/>
            <person name="Tritt A."/>
            <person name="Barry K.W."/>
            <person name="Grigoriev I.V."/>
            <person name="Nagy L.G."/>
            <person name="Hibbett D."/>
            <person name="Henrissat B."/>
            <person name="Matheny P.B."/>
            <person name="Labbe J."/>
            <person name="Martin F.M."/>
        </authorList>
    </citation>
    <scope>NUCLEOTIDE SEQUENCE</scope>
    <source>
        <strain evidence="1">EC-137</strain>
    </source>
</reference>
<accession>A0ACB8QFP0</accession>
<name>A0ACB8QFP0_9AGAM</name>
<proteinExistence type="predicted"/>
<dbReference type="EMBL" id="MU273623">
    <property type="protein sequence ID" value="KAI0030408.1"/>
    <property type="molecule type" value="Genomic_DNA"/>
</dbReference>
<evidence type="ECO:0000313" key="1">
    <source>
        <dbReference type="EMBL" id="KAI0030408.1"/>
    </source>
</evidence>
<sequence length="560" mass="62674">MGNNNSTSIASRLPSDVLFEIFSHCPSVGYLYDGWQAEHRLPEPLVLTRVCSSWRQAARTHPNLWRTIPLNKPAWTRLALQLSDPLSIDVSVAYDVSSPPAFDVRSLEILVHSFSRLRSLYLSGDPDGVPELQNSEDGAVEILSRLGASETPLLETVSLSYRDFDQSAEARNTFSNFIGTRRPKVSSLSLSFCHFETLANLRWQSITHFCLSNCDTSRPLEETLLVLVQMPALKFLKLHKVMWPDATPSNSPTIPKHSVILPTLSRLQLGTSIRTIHSILSYISFPVGTNIQLHMNAHTSAHLFAPTSDFSSILSMLSEHFSKATQDGQSFRSLEILDSPSMVMKIGASTLTYSSPAYEDSRSTNTDYDLSPSCQMKLEVQRSPWILESGTYASEDHRPLVPFMLSALPILHGVRSLYLHPYGERSESRQDPTNIQPRSINWDDLLAPLQYVEEFRIASGETFASFARAVRSRDEAGSSPLLPRLRTLHITSDDILDAMRLQESVDEIGDTVRQLVVRCPLRLIRIDANERDLGWVSMDGLQEVVDVIWGGVLLSRLPVS</sequence>
<organism evidence="1 2">
    <name type="scientific">Vararia minispora EC-137</name>
    <dbReference type="NCBI Taxonomy" id="1314806"/>
    <lineage>
        <taxon>Eukaryota</taxon>
        <taxon>Fungi</taxon>
        <taxon>Dikarya</taxon>
        <taxon>Basidiomycota</taxon>
        <taxon>Agaricomycotina</taxon>
        <taxon>Agaricomycetes</taxon>
        <taxon>Russulales</taxon>
        <taxon>Lachnocladiaceae</taxon>
        <taxon>Vararia</taxon>
    </lineage>
</organism>
<reference evidence="1" key="1">
    <citation type="submission" date="2021-02" db="EMBL/GenBank/DDBJ databases">
        <authorList>
            <consortium name="DOE Joint Genome Institute"/>
            <person name="Ahrendt S."/>
            <person name="Looney B.P."/>
            <person name="Miyauchi S."/>
            <person name="Morin E."/>
            <person name="Drula E."/>
            <person name="Courty P.E."/>
            <person name="Chicoki N."/>
            <person name="Fauchery L."/>
            <person name="Kohler A."/>
            <person name="Kuo A."/>
            <person name="Labutti K."/>
            <person name="Pangilinan J."/>
            <person name="Lipzen A."/>
            <person name="Riley R."/>
            <person name="Andreopoulos W."/>
            <person name="He G."/>
            <person name="Johnson J."/>
            <person name="Barry K.W."/>
            <person name="Grigoriev I.V."/>
            <person name="Nagy L."/>
            <person name="Hibbett D."/>
            <person name="Henrissat B."/>
            <person name="Matheny P.B."/>
            <person name="Labbe J."/>
            <person name="Martin F."/>
        </authorList>
    </citation>
    <scope>NUCLEOTIDE SEQUENCE</scope>
    <source>
        <strain evidence="1">EC-137</strain>
    </source>
</reference>